<keyword evidence="1" id="KW-0472">Membrane</keyword>
<dbReference type="AlphaFoldDB" id="A0A6A6Q8L2"/>
<evidence type="ECO:0000256" key="1">
    <source>
        <dbReference type="SAM" id="Phobius"/>
    </source>
</evidence>
<accession>A0A6A6Q8L2</accession>
<gene>
    <name evidence="2" type="ORF">BU16DRAFT_231358</name>
</gene>
<dbReference type="EMBL" id="MU004204">
    <property type="protein sequence ID" value="KAF2488344.1"/>
    <property type="molecule type" value="Genomic_DNA"/>
</dbReference>
<evidence type="ECO:0000313" key="2">
    <source>
        <dbReference type="EMBL" id="KAF2488344.1"/>
    </source>
</evidence>
<evidence type="ECO:0000313" key="3">
    <source>
        <dbReference type="Proteomes" id="UP000799750"/>
    </source>
</evidence>
<proteinExistence type="predicted"/>
<name>A0A6A6Q8L2_9PEZI</name>
<sequence>MRVKEGSAPPSQLPPAPSGALIERAHWLGGPEAERQAEKPDLIVFTPCLPCLAVICVLRFGFIDARAAHSNRQHHTNAFTTPLPVLPTRLSRAHCSLPYASAPRLRCRACFPSRGLPPRYTLITPLSSLLSLPQACSPPRPLLSVPLRFAHVLDTLTSFDTRILYFPRH</sequence>
<reference evidence="2" key="1">
    <citation type="journal article" date="2020" name="Stud. Mycol.">
        <title>101 Dothideomycetes genomes: a test case for predicting lifestyles and emergence of pathogens.</title>
        <authorList>
            <person name="Haridas S."/>
            <person name="Albert R."/>
            <person name="Binder M."/>
            <person name="Bloem J."/>
            <person name="Labutti K."/>
            <person name="Salamov A."/>
            <person name="Andreopoulos B."/>
            <person name="Baker S."/>
            <person name="Barry K."/>
            <person name="Bills G."/>
            <person name="Bluhm B."/>
            <person name="Cannon C."/>
            <person name="Castanera R."/>
            <person name="Culley D."/>
            <person name="Daum C."/>
            <person name="Ezra D."/>
            <person name="Gonzalez J."/>
            <person name="Henrissat B."/>
            <person name="Kuo A."/>
            <person name="Liang C."/>
            <person name="Lipzen A."/>
            <person name="Lutzoni F."/>
            <person name="Magnuson J."/>
            <person name="Mondo S."/>
            <person name="Nolan M."/>
            <person name="Ohm R."/>
            <person name="Pangilinan J."/>
            <person name="Park H.-J."/>
            <person name="Ramirez L."/>
            <person name="Alfaro M."/>
            <person name="Sun H."/>
            <person name="Tritt A."/>
            <person name="Yoshinaga Y."/>
            <person name="Zwiers L.-H."/>
            <person name="Turgeon B."/>
            <person name="Goodwin S."/>
            <person name="Spatafora J."/>
            <person name="Crous P."/>
            <person name="Grigoriev I."/>
        </authorList>
    </citation>
    <scope>NUCLEOTIDE SEQUENCE</scope>
    <source>
        <strain evidence="2">CBS 269.34</strain>
    </source>
</reference>
<keyword evidence="3" id="KW-1185">Reference proteome</keyword>
<keyword evidence="1" id="KW-1133">Transmembrane helix</keyword>
<feature type="transmembrane region" description="Helical" evidence="1">
    <location>
        <begin position="42"/>
        <end position="62"/>
    </location>
</feature>
<protein>
    <submittedName>
        <fullName evidence="2">Uncharacterized protein</fullName>
    </submittedName>
</protein>
<keyword evidence="1" id="KW-0812">Transmembrane</keyword>
<organism evidence="2 3">
    <name type="scientific">Lophium mytilinum</name>
    <dbReference type="NCBI Taxonomy" id="390894"/>
    <lineage>
        <taxon>Eukaryota</taxon>
        <taxon>Fungi</taxon>
        <taxon>Dikarya</taxon>
        <taxon>Ascomycota</taxon>
        <taxon>Pezizomycotina</taxon>
        <taxon>Dothideomycetes</taxon>
        <taxon>Pleosporomycetidae</taxon>
        <taxon>Mytilinidiales</taxon>
        <taxon>Mytilinidiaceae</taxon>
        <taxon>Lophium</taxon>
    </lineage>
</organism>
<dbReference type="Proteomes" id="UP000799750">
    <property type="component" value="Unassembled WGS sequence"/>
</dbReference>